<proteinExistence type="predicted"/>
<evidence type="ECO:0000313" key="3">
    <source>
        <dbReference type="EMBL" id="VVJ39852.1"/>
    </source>
</evidence>
<dbReference type="Pfam" id="PF10137">
    <property type="entry name" value="CAP12-PCTIR_TIR"/>
    <property type="match status" value="1"/>
</dbReference>
<organism evidence="2 4">
    <name type="scientific">Klebsiella quasivariicola</name>
    <dbReference type="NCBI Taxonomy" id="2026240"/>
    <lineage>
        <taxon>Bacteria</taxon>
        <taxon>Pseudomonadati</taxon>
        <taxon>Pseudomonadota</taxon>
        <taxon>Gammaproteobacteria</taxon>
        <taxon>Enterobacterales</taxon>
        <taxon>Enterobacteriaceae</taxon>
        <taxon>Klebsiella/Raoultella group</taxon>
        <taxon>Klebsiella</taxon>
        <taxon>Klebsiella pneumoniae complex</taxon>
    </lineage>
</organism>
<keyword evidence="5" id="KW-1185">Reference proteome</keyword>
<dbReference type="InterPro" id="IPR019302">
    <property type="entry name" value="CAP12/PCTIR_TIR_dom"/>
</dbReference>
<dbReference type="AlphaFoldDB" id="A0A8B4TSG4"/>
<dbReference type="Proteomes" id="UP000257712">
    <property type="component" value="Unassembled WGS sequence"/>
</dbReference>
<evidence type="ECO:0000313" key="2">
    <source>
        <dbReference type="EMBL" id="SXD90080.1"/>
    </source>
</evidence>
<comment type="caution">
    <text evidence="2">The sequence shown here is derived from an EMBL/GenBank/DDBJ whole genome shotgun (WGS) entry which is preliminary data.</text>
</comment>
<dbReference type="EMBL" id="UJYZ02000001">
    <property type="protein sequence ID" value="VVJ39852.1"/>
    <property type="molecule type" value="Genomic_DNA"/>
</dbReference>
<dbReference type="GO" id="GO:0050135">
    <property type="term" value="F:NADP+ nucleosidase activity"/>
    <property type="evidence" value="ECO:0007669"/>
    <property type="project" value="InterPro"/>
</dbReference>
<dbReference type="Proteomes" id="UP000259400">
    <property type="component" value="Unassembled WGS sequence"/>
</dbReference>
<dbReference type="InterPro" id="IPR014571">
    <property type="entry name" value="UCP032620"/>
</dbReference>
<name>A0A8B4TSG4_9ENTR</name>
<dbReference type="PIRSF" id="PIRSF032620">
    <property type="entry name" value="UCP032620"/>
    <property type="match status" value="1"/>
</dbReference>
<protein>
    <submittedName>
        <fullName evidence="3">ABC-type sugar transport system, periplasmic component</fullName>
    </submittedName>
    <submittedName>
        <fullName evidence="2">Nucleotide-binding protein containing TIR -like domain</fullName>
    </submittedName>
</protein>
<accession>A0A8B4TSG4</accession>
<evidence type="ECO:0000313" key="4">
    <source>
        <dbReference type="Proteomes" id="UP000257712"/>
    </source>
</evidence>
<gene>
    <name evidence="3" type="ORF">SAMEA3538468_00491</name>
    <name evidence="2" type="ORF">SAMEA3538780_01116</name>
</gene>
<keyword evidence="3" id="KW-0762">Sugar transport</keyword>
<reference evidence="2 4" key="1">
    <citation type="submission" date="2018-08" db="EMBL/GenBank/DDBJ databases">
        <authorList>
            <consortium name="Pathogen Informatics"/>
        </authorList>
    </citation>
    <scope>NUCLEOTIDE SEQUENCE [LARGE SCALE GENOMIC DNA]</scope>
    <source>
        <strain evidence="3 5">EuSCAPE_IL010</strain>
        <strain evidence="2 4">EuSCAPE_IT371</strain>
    </source>
</reference>
<keyword evidence="3" id="KW-0813">Transport</keyword>
<dbReference type="RefSeq" id="WP_080924325.1">
    <property type="nucleotide sequence ID" value="NZ_CAAHGR010000045.1"/>
</dbReference>
<sequence length="297" mass="33232">MSKDIFADINNVVLDLQASQAQTYERPLKKLAQLLKHPDLEPYNKDLVADLDLESFLEKSAQSASSMVGSATLDWPEDPRKELGLTLLLIWKLGADPSYAVHFSINFFYSGKKIISNIHALTGQLIIPFIRDYKNYIQSKGIPQTMLTPPLSKKVFIVHGHDEGSREKVARFLERLGLEAIILHEQANRGRTVIEKVIEYGNVGFAVVLLTPDDEGCVKGGTLEPRARQNVLLELGFFIGHLGRDKVCALKKGAVEIPSDFAGIVWEPMDDNNGWKQSLSRELEAAGHVIDWNKVMR</sequence>
<evidence type="ECO:0000313" key="5">
    <source>
        <dbReference type="Proteomes" id="UP000259400"/>
    </source>
</evidence>
<evidence type="ECO:0000259" key="1">
    <source>
        <dbReference type="Pfam" id="PF10137"/>
    </source>
</evidence>
<feature type="domain" description="CD-NTase-associated protein 12/Pycsar effector protein TIR" evidence="1">
    <location>
        <begin position="154"/>
        <end position="270"/>
    </location>
</feature>
<dbReference type="EMBL" id="UJZG01000002">
    <property type="protein sequence ID" value="SXD90080.1"/>
    <property type="molecule type" value="Genomic_DNA"/>
</dbReference>